<evidence type="ECO:0000313" key="2">
    <source>
        <dbReference type="Proteomes" id="UP000186804"/>
    </source>
</evidence>
<dbReference type="VEuPathDB" id="CryptoDB:cand_005450"/>
<proteinExistence type="predicted"/>
<evidence type="ECO:0000313" key="1">
    <source>
        <dbReference type="EMBL" id="OII74445.1"/>
    </source>
</evidence>
<sequence length="805" mass="95905">MINKSKKYHFHQNDTLNFLDYLKGLLLSNLSESYYLPPEVIEEFKKYIKTISNEDKIKLIEDFLFPALDKLTSSICVGDLISIILSDSSIREIIQENNNEEKFWSIIKPSLDVDKWIILESKEKCTKFILLCNLLEFPKFFELFSVKVDSLKIYMKYLPNETRYVQRYFINFISKSINICQWCYVISEIIFEFEEEVMNKYLYNNESEYLTLLYYKEIITNKNIYKVLFNFGLDSNSKLIIKHNKRKAESRITLIFQLLFKIIMNKSRIFSDLGLDFICSIIKNINDDITIKYFENFIINIRNKINICIQNYMKFKYMNIKYGDNFLKYLKIINIICLNFNIKKYIDIYLIYNLQKLLYFILNKPICSFEIQMNSLILVQLIQLLPLLINKIYVGEYRNISTNYNPNLLIKYGPIKDDVNMSEIHYLDREITLIPCETSSDSENDEYNKYNGDDHLAYIHEDNNLILQKYFHIFIKILVYFQNNFDNLCSLYNLQESTMINYIIGFIKVDGLKIYSYSLIHNELLNMIQSSIKDYSIMSNWKIELTIKIMIDMINIVDIKLFKSLQFLNLINEWFYKIIFYNQDNNSFKLYCISGPNIILSCCNAINIIINNICINHIHYCNVFSNLVNDIIINCLNYRHSRFVLKSTKVYYDDTIEILLNITEILIKKPQINEFIALKSSILDYMESFILNNISSTGVKLIYILLANMILSIDNIDMNKIEYIVELVNKYEVPDIIRDSFETFYNIYTMRCKWLKREINILKPEDLKYDNSFYFNENYPVIDNDISLEKLIQNFTYCSLECSGD</sequence>
<gene>
    <name evidence="1" type="ORF">cand_005450</name>
</gene>
<protein>
    <submittedName>
        <fullName evidence="1">Uncharacterized protein</fullName>
    </submittedName>
</protein>
<comment type="caution">
    <text evidence="1">The sequence shown here is derived from an EMBL/GenBank/DDBJ whole genome shotgun (WGS) entry which is preliminary data.</text>
</comment>
<dbReference type="RefSeq" id="XP_067067312.1">
    <property type="nucleotide sequence ID" value="XM_067210786.1"/>
</dbReference>
<dbReference type="AlphaFoldDB" id="A0A1J4MNJ6"/>
<organism evidence="1 2">
    <name type="scientific">Cryptosporidium andersoni</name>
    <dbReference type="NCBI Taxonomy" id="117008"/>
    <lineage>
        <taxon>Eukaryota</taxon>
        <taxon>Sar</taxon>
        <taxon>Alveolata</taxon>
        <taxon>Apicomplexa</taxon>
        <taxon>Conoidasida</taxon>
        <taxon>Coccidia</taxon>
        <taxon>Eucoccidiorida</taxon>
        <taxon>Eimeriorina</taxon>
        <taxon>Cryptosporidiidae</taxon>
        <taxon>Cryptosporidium</taxon>
    </lineage>
</organism>
<dbReference type="OrthoDB" id="10327323at2759"/>
<accession>A0A1J4MNJ6</accession>
<dbReference type="GeneID" id="92364730"/>
<dbReference type="EMBL" id="LRBS01000096">
    <property type="protein sequence ID" value="OII74445.1"/>
    <property type="molecule type" value="Genomic_DNA"/>
</dbReference>
<name>A0A1J4MNJ6_9CRYT</name>
<dbReference type="Proteomes" id="UP000186804">
    <property type="component" value="Unassembled WGS sequence"/>
</dbReference>
<reference evidence="1 2" key="1">
    <citation type="submission" date="2016-10" db="EMBL/GenBank/DDBJ databases">
        <title>Reductive evolution of mitochondrial metabolism and differential evolution of invasion-related proteins in Cryptosporidium.</title>
        <authorList>
            <person name="Liu S."/>
            <person name="Roellig D.M."/>
            <person name="Guo Y."/>
            <person name="Li N."/>
            <person name="Frace M.A."/>
            <person name="Tang K."/>
            <person name="Zhang L."/>
            <person name="Feng Y."/>
            <person name="Xiao L."/>
        </authorList>
    </citation>
    <scope>NUCLEOTIDE SEQUENCE [LARGE SCALE GENOMIC DNA]</scope>
    <source>
        <strain evidence="1">30847</strain>
    </source>
</reference>
<keyword evidence="2" id="KW-1185">Reference proteome</keyword>